<accession>A0A0E1W9Y9</accession>
<feature type="region of interest" description="Disordered" evidence="1">
    <location>
        <begin position="1"/>
        <end position="32"/>
    </location>
</feature>
<gene>
    <name evidence="2" type="ORF">BURPS1710A_0641</name>
</gene>
<dbReference type="AlphaFoldDB" id="A0A0E1W9Y9"/>
<reference evidence="2" key="1">
    <citation type="submission" date="2009-05" db="EMBL/GenBank/DDBJ databases">
        <authorList>
            <person name="Harkins D.M."/>
            <person name="DeShazer D."/>
            <person name="Woods D.E."/>
            <person name="Brinkac L.M."/>
            <person name="Brown K.A."/>
            <person name="Hung G.C."/>
            <person name="Tuanyok A."/>
            <person name="Zhang B."/>
            <person name="Nierman W.C."/>
        </authorList>
    </citation>
    <scope>NUCLEOTIDE SEQUENCE [LARGE SCALE GENOMIC DNA]</scope>
    <source>
        <strain evidence="2">1710a</strain>
    </source>
</reference>
<dbReference type="EMBL" id="CM000832">
    <property type="protein sequence ID" value="EET06337.1"/>
    <property type="molecule type" value="Genomic_DNA"/>
</dbReference>
<dbReference type="RefSeq" id="WP_004525955.1">
    <property type="nucleotide sequence ID" value="NZ_CM000832.1"/>
</dbReference>
<protein>
    <submittedName>
        <fullName evidence="2">Uncharacterized protein</fullName>
    </submittedName>
</protein>
<name>A0A0E1W9Y9_BURPE</name>
<dbReference type="Proteomes" id="UP000001812">
    <property type="component" value="Chromosome I"/>
</dbReference>
<dbReference type="GeneID" id="93064614"/>
<feature type="compositionally biased region" description="Basic and acidic residues" evidence="1">
    <location>
        <begin position="23"/>
        <end position="32"/>
    </location>
</feature>
<sequence>MDERGWFDIPNRRPLGSAPVSHDASRGRAGERVRSARAAAAFSTPISTVTWGWSLSVAVHAARANRAETTAQSGMSAMNDA</sequence>
<evidence type="ECO:0000256" key="1">
    <source>
        <dbReference type="SAM" id="MobiDB-lite"/>
    </source>
</evidence>
<organism evidence="2">
    <name type="scientific">Burkholderia pseudomallei 1710a</name>
    <dbReference type="NCBI Taxonomy" id="320371"/>
    <lineage>
        <taxon>Bacteria</taxon>
        <taxon>Pseudomonadati</taxon>
        <taxon>Pseudomonadota</taxon>
        <taxon>Betaproteobacteria</taxon>
        <taxon>Burkholderiales</taxon>
        <taxon>Burkholderiaceae</taxon>
        <taxon>Burkholderia</taxon>
        <taxon>pseudomallei group</taxon>
    </lineage>
</organism>
<evidence type="ECO:0000313" key="2">
    <source>
        <dbReference type="EMBL" id="EET06337.1"/>
    </source>
</evidence>
<proteinExistence type="predicted"/>
<dbReference type="HOGENOM" id="CLU_2567267_0_0_4"/>